<name>A0A2P6S721_ROSCH</name>
<protein>
    <submittedName>
        <fullName evidence="1">Uncharacterized protein</fullName>
    </submittedName>
</protein>
<accession>A0A2P6S721</accession>
<sequence length="40" mass="4311">MESVGYLTLKLLAGSSSPALCSLYRGSEDSRGLDKHLLEI</sequence>
<proteinExistence type="predicted"/>
<dbReference type="AlphaFoldDB" id="A0A2P6S721"/>
<comment type="caution">
    <text evidence="1">The sequence shown here is derived from an EMBL/GenBank/DDBJ whole genome shotgun (WGS) entry which is preliminary data.</text>
</comment>
<reference evidence="1 2" key="1">
    <citation type="journal article" date="2018" name="Nat. Genet.">
        <title>The Rosa genome provides new insights in the design of modern roses.</title>
        <authorList>
            <person name="Bendahmane M."/>
        </authorList>
    </citation>
    <scope>NUCLEOTIDE SEQUENCE [LARGE SCALE GENOMIC DNA]</scope>
    <source>
        <strain evidence="2">cv. Old Blush</strain>
    </source>
</reference>
<dbReference type="Gramene" id="PRQ54487">
    <property type="protein sequence ID" value="PRQ54487"/>
    <property type="gene ID" value="RchiOBHm_Chr1g0314191"/>
</dbReference>
<dbReference type="EMBL" id="PDCK01000039">
    <property type="protein sequence ID" value="PRQ54487.1"/>
    <property type="molecule type" value="Genomic_DNA"/>
</dbReference>
<gene>
    <name evidence="1" type="ORF">RchiOBHm_Chr1g0314191</name>
</gene>
<organism evidence="1 2">
    <name type="scientific">Rosa chinensis</name>
    <name type="common">China rose</name>
    <dbReference type="NCBI Taxonomy" id="74649"/>
    <lineage>
        <taxon>Eukaryota</taxon>
        <taxon>Viridiplantae</taxon>
        <taxon>Streptophyta</taxon>
        <taxon>Embryophyta</taxon>
        <taxon>Tracheophyta</taxon>
        <taxon>Spermatophyta</taxon>
        <taxon>Magnoliopsida</taxon>
        <taxon>eudicotyledons</taxon>
        <taxon>Gunneridae</taxon>
        <taxon>Pentapetalae</taxon>
        <taxon>rosids</taxon>
        <taxon>fabids</taxon>
        <taxon>Rosales</taxon>
        <taxon>Rosaceae</taxon>
        <taxon>Rosoideae</taxon>
        <taxon>Rosoideae incertae sedis</taxon>
        <taxon>Rosa</taxon>
    </lineage>
</organism>
<keyword evidence="2" id="KW-1185">Reference proteome</keyword>
<dbReference type="Proteomes" id="UP000238479">
    <property type="component" value="Chromosome 1"/>
</dbReference>
<evidence type="ECO:0000313" key="2">
    <source>
        <dbReference type="Proteomes" id="UP000238479"/>
    </source>
</evidence>
<evidence type="ECO:0000313" key="1">
    <source>
        <dbReference type="EMBL" id="PRQ54487.1"/>
    </source>
</evidence>